<evidence type="ECO:0000256" key="3">
    <source>
        <dbReference type="ARBA" id="ARBA00023004"/>
    </source>
</evidence>
<dbReference type="AlphaFoldDB" id="A0A2A5CDI3"/>
<dbReference type="GO" id="GO:0020037">
    <property type="term" value="F:heme binding"/>
    <property type="evidence" value="ECO:0007669"/>
    <property type="project" value="InterPro"/>
</dbReference>
<reference evidence="8" key="1">
    <citation type="submission" date="2017-08" db="EMBL/GenBank/DDBJ databases">
        <title>A dynamic microbial community with high functional redundancy inhabits the cold, oxic subseafloor aquifer.</title>
        <authorList>
            <person name="Tully B.J."/>
            <person name="Wheat C.G."/>
            <person name="Glazer B.T."/>
            <person name="Huber J.A."/>
        </authorList>
    </citation>
    <scope>NUCLEOTIDE SEQUENCE [LARGE SCALE GENOMIC DNA]</scope>
</reference>
<evidence type="ECO:0000256" key="4">
    <source>
        <dbReference type="PROSITE-ProRule" id="PRU00433"/>
    </source>
</evidence>
<dbReference type="GO" id="GO:0046872">
    <property type="term" value="F:metal ion binding"/>
    <property type="evidence" value="ECO:0007669"/>
    <property type="project" value="UniProtKB-KW"/>
</dbReference>
<evidence type="ECO:0000256" key="2">
    <source>
        <dbReference type="ARBA" id="ARBA00022723"/>
    </source>
</evidence>
<dbReference type="SUPFAM" id="SSF46626">
    <property type="entry name" value="Cytochrome c"/>
    <property type="match status" value="1"/>
</dbReference>
<dbReference type="EMBL" id="NVWI01000005">
    <property type="protein sequence ID" value="PCJ41588.1"/>
    <property type="molecule type" value="Genomic_DNA"/>
</dbReference>
<dbReference type="InterPro" id="IPR009056">
    <property type="entry name" value="Cyt_c-like_dom"/>
</dbReference>
<evidence type="ECO:0000256" key="5">
    <source>
        <dbReference type="SAM" id="SignalP"/>
    </source>
</evidence>
<keyword evidence="2 4" id="KW-0479">Metal-binding</keyword>
<sequence>MISLSASMLFMSSAAWSQSANDWESGEQIFGKICQYCHTQGVGPVLTDRNLPPVYFTTIARNGLNAMPAFRPTELSAADLEKVAAYLSQSASERNQ</sequence>
<feature type="domain" description="Cytochrome c" evidence="6">
    <location>
        <begin position="21"/>
        <end position="91"/>
    </location>
</feature>
<name>A0A2A5CDI3_9GAMM</name>
<dbReference type="Gene3D" id="1.10.760.10">
    <property type="entry name" value="Cytochrome c-like domain"/>
    <property type="match status" value="1"/>
</dbReference>
<evidence type="ECO:0000256" key="1">
    <source>
        <dbReference type="ARBA" id="ARBA00022617"/>
    </source>
</evidence>
<evidence type="ECO:0000259" key="6">
    <source>
        <dbReference type="PROSITE" id="PS51007"/>
    </source>
</evidence>
<dbReference type="GO" id="GO:0009055">
    <property type="term" value="F:electron transfer activity"/>
    <property type="evidence" value="ECO:0007669"/>
    <property type="project" value="InterPro"/>
</dbReference>
<feature type="signal peptide" evidence="5">
    <location>
        <begin position="1"/>
        <end position="17"/>
    </location>
</feature>
<protein>
    <submittedName>
        <fullName evidence="7">p-cresol methylhydroxylase</fullName>
    </submittedName>
</protein>
<feature type="chain" id="PRO_5012043030" evidence="5">
    <location>
        <begin position="18"/>
        <end position="96"/>
    </location>
</feature>
<keyword evidence="3 4" id="KW-0408">Iron</keyword>
<dbReference type="PROSITE" id="PS51007">
    <property type="entry name" value="CYTC"/>
    <property type="match status" value="1"/>
</dbReference>
<comment type="caution">
    <text evidence="7">The sequence shown here is derived from an EMBL/GenBank/DDBJ whole genome shotgun (WGS) entry which is preliminary data.</text>
</comment>
<keyword evidence="5" id="KW-0732">Signal</keyword>
<dbReference type="Pfam" id="PF13442">
    <property type="entry name" value="Cytochrome_CBB3"/>
    <property type="match status" value="1"/>
</dbReference>
<dbReference type="Proteomes" id="UP000228987">
    <property type="component" value="Unassembled WGS sequence"/>
</dbReference>
<gene>
    <name evidence="7" type="ORF">COA71_08425</name>
</gene>
<evidence type="ECO:0000313" key="8">
    <source>
        <dbReference type="Proteomes" id="UP000228987"/>
    </source>
</evidence>
<proteinExistence type="predicted"/>
<keyword evidence="1 4" id="KW-0349">Heme</keyword>
<organism evidence="7 8">
    <name type="scientific">SAR86 cluster bacterium</name>
    <dbReference type="NCBI Taxonomy" id="2030880"/>
    <lineage>
        <taxon>Bacteria</taxon>
        <taxon>Pseudomonadati</taxon>
        <taxon>Pseudomonadota</taxon>
        <taxon>Gammaproteobacteria</taxon>
        <taxon>SAR86 cluster</taxon>
    </lineage>
</organism>
<dbReference type="InterPro" id="IPR036909">
    <property type="entry name" value="Cyt_c-like_dom_sf"/>
</dbReference>
<accession>A0A2A5CDI3</accession>
<evidence type="ECO:0000313" key="7">
    <source>
        <dbReference type="EMBL" id="PCJ41588.1"/>
    </source>
</evidence>